<dbReference type="InterPro" id="IPR012003">
    <property type="entry name" value="ATP_PFK_prok-type"/>
</dbReference>
<comment type="subcellular location">
    <subcellularLocation>
        <location evidence="3 15">Cytoplasm</location>
    </subcellularLocation>
</comment>
<feature type="binding site" description="in other chain" evidence="15">
    <location>
        <position position="211"/>
    </location>
    <ligand>
        <name>ADP</name>
        <dbReference type="ChEBI" id="CHEBI:456216"/>
        <note>allosteric activator; ligand shared between dimeric partners</note>
    </ligand>
</feature>
<keyword evidence="13 15" id="KW-0324">Glycolysis</keyword>
<dbReference type="InterPro" id="IPR000023">
    <property type="entry name" value="Phosphofructokinase_dom"/>
</dbReference>
<comment type="function">
    <text evidence="2 15">Catalyzes the phosphorylation of D-fructose 6-phosphate to fructose 1,6-bisphosphate by ATP, the first committing step of glycolysis.</text>
</comment>
<evidence type="ECO:0000256" key="15">
    <source>
        <dbReference type="HAMAP-Rule" id="MF_00339"/>
    </source>
</evidence>
<evidence type="ECO:0000256" key="13">
    <source>
        <dbReference type="ARBA" id="ARBA00023152"/>
    </source>
</evidence>
<accession>A0A3G2R453</accession>
<evidence type="ECO:0000256" key="4">
    <source>
        <dbReference type="ARBA" id="ARBA00004679"/>
    </source>
</evidence>
<name>A0A3G2R453_9FIRM</name>
<evidence type="ECO:0000256" key="1">
    <source>
        <dbReference type="ARBA" id="ARBA00001946"/>
    </source>
</evidence>
<feature type="binding site" evidence="15">
    <location>
        <position position="103"/>
    </location>
    <ligand>
        <name>Mg(2+)</name>
        <dbReference type="ChEBI" id="CHEBI:18420"/>
        <note>catalytic</note>
    </ligand>
</feature>
<dbReference type="FunFam" id="3.40.50.450:FF:000001">
    <property type="entry name" value="ATP-dependent 6-phosphofructokinase"/>
    <property type="match status" value="1"/>
</dbReference>
<keyword evidence="9 15" id="KW-0547">Nucleotide-binding</keyword>
<dbReference type="GO" id="GO:0030388">
    <property type="term" value="P:fructose 1,6-bisphosphate metabolic process"/>
    <property type="evidence" value="ECO:0007669"/>
    <property type="project" value="TreeGrafter"/>
</dbReference>
<dbReference type="InterPro" id="IPR015912">
    <property type="entry name" value="Phosphofructokinase_CS"/>
</dbReference>
<evidence type="ECO:0000256" key="2">
    <source>
        <dbReference type="ARBA" id="ARBA00002659"/>
    </source>
</evidence>
<keyword evidence="8 15" id="KW-0479">Metal-binding</keyword>
<sequence>MKRIGVLTSGGDAPGMNAAVRAVVRKAASYDMEVYGIKKGYMGLINSDFVRLDSSSVGDIIHRGGTFLRTARCEEFKTEEGQLKALKNLEAFGIEGMVVIGGDGSFRGAIALSRKGVPTIGIPGTIDNDIPFTDYAIGFDTALNTVVEAVNKVRDTATSHERTFVIEVMGREAGHIALYAGLASGAETILVPEIPFNMDDICKKIINGYKRGKLHSIIIVAEGAASGFDIGNKIKEKTGFETRVIVLGHLQRGGTPSAFDRILASQLGGKAVELLKDNIGDKMVGLVNGELLVTDLEKILVTPKPLDMNIYKLAEILSM</sequence>
<feature type="binding site" evidence="15">
    <location>
        <begin position="72"/>
        <end position="73"/>
    </location>
    <ligand>
        <name>ATP</name>
        <dbReference type="ChEBI" id="CHEBI:30616"/>
    </ligand>
</feature>
<evidence type="ECO:0000313" key="17">
    <source>
        <dbReference type="EMBL" id="AYO30172.1"/>
    </source>
</evidence>
<dbReference type="GO" id="GO:0042802">
    <property type="term" value="F:identical protein binding"/>
    <property type="evidence" value="ECO:0007669"/>
    <property type="project" value="TreeGrafter"/>
</dbReference>
<evidence type="ECO:0000256" key="9">
    <source>
        <dbReference type="ARBA" id="ARBA00022741"/>
    </source>
</evidence>
<dbReference type="Proteomes" id="UP000280960">
    <property type="component" value="Chromosome"/>
</dbReference>
<dbReference type="InterPro" id="IPR022953">
    <property type="entry name" value="ATP_PFK"/>
</dbReference>
<evidence type="ECO:0000256" key="8">
    <source>
        <dbReference type="ARBA" id="ARBA00022723"/>
    </source>
</evidence>
<keyword evidence="7 15" id="KW-0808">Transferase</keyword>
<dbReference type="NCBIfam" id="TIGR02482">
    <property type="entry name" value="PFKA_ATP"/>
    <property type="match status" value="1"/>
</dbReference>
<dbReference type="FunFam" id="3.40.50.460:FF:000002">
    <property type="entry name" value="ATP-dependent 6-phosphofructokinase"/>
    <property type="match status" value="1"/>
</dbReference>
<dbReference type="NCBIfam" id="NF002872">
    <property type="entry name" value="PRK03202.1"/>
    <property type="match status" value="1"/>
</dbReference>
<dbReference type="GO" id="GO:0046872">
    <property type="term" value="F:metal ion binding"/>
    <property type="evidence" value="ECO:0007669"/>
    <property type="project" value="UniProtKB-KW"/>
</dbReference>
<keyword evidence="11 15" id="KW-0067">ATP-binding</keyword>
<feature type="active site" description="Proton acceptor" evidence="15">
    <location>
        <position position="127"/>
    </location>
</feature>
<dbReference type="KEGG" id="bacg:D2962_05680"/>
<evidence type="ECO:0000256" key="5">
    <source>
        <dbReference type="ARBA" id="ARBA00022490"/>
    </source>
</evidence>
<feature type="binding site" description="in other chain" evidence="15">
    <location>
        <begin position="125"/>
        <end position="127"/>
    </location>
    <ligand>
        <name>substrate</name>
        <note>ligand shared between dimeric partners</note>
    </ligand>
</feature>
<evidence type="ECO:0000256" key="6">
    <source>
        <dbReference type="ARBA" id="ARBA00022533"/>
    </source>
</evidence>
<evidence type="ECO:0000256" key="11">
    <source>
        <dbReference type="ARBA" id="ARBA00022840"/>
    </source>
</evidence>
<proteinExistence type="inferred from homology"/>
<dbReference type="PANTHER" id="PTHR13697">
    <property type="entry name" value="PHOSPHOFRUCTOKINASE"/>
    <property type="match status" value="1"/>
</dbReference>
<dbReference type="UniPathway" id="UPA00109">
    <property type="reaction ID" value="UER00182"/>
</dbReference>
<comment type="catalytic activity">
    <reaction evidence="14 15">
        <text>beta-D-fructose 6-phosphate + ATP = beta-D-fructose 1,6-bisphosphate + ADP + H(+)</text>
        <dbReference type="Rhea" id="RHEA:16109"/>
        <dbReference type="ChEBI" id="CHEBI:15378"/>
        <dbReference type="ChEBI" id="CHEBI:30616"/>
        <dbReference type="ChEBI" id="CHEBI:32966"/>
        <dbReference type="ChEBI" id="CHEBI:57634"/>
        <dbReference type="ChEBI" id="CHEBI:456216"/>
        <dbReference type="EC" id="2.7.1.11"/>
    </reaction>
</comment>
<dbReference type="HAMAP" id="MF_00339">
    <property type="entry name" value="Phosphofructokinase_I_B1"/>
    <property type="match status" value="1"/>
</dbReference>
<dbReference type="GO" id="GO:0005524">
    <property type="term" value="F:ATP binding"/>
    <property type="evidence" value="ECO:0007669"/>
    <property type="project" value="UniProtKB-UniRule"/>
</dbReference>
<feature type="binding site" description="in other chain" evidence="15">
    <location>
        <begin position="185"/>
        <end position="187"/>
    </location>
    <ligand>
        <name>ADP</name>
        <dbReference type="ChEBI" id="CHEBI:456216"/>
        <note>allosteric activator; ligand shared between dimeric partners</note>
    </ligand>
</feature>
<feature type="binding site" description="in other chain" evidence="15">
    <location>
        <begin position="169"/>
        <end position="171"/>
    </location>
    <ligand>
        <name>substrate</name>
        <note>ligand shared between dimeric partners</note>
    </ligand>
</feature>
<comment type="subunit">
    <text evidence="15">Homotetramer.</text>
</comment>
<feature type="binding site" evidence="15">
    <location>
        <position position="11"/>
    </location>
    <ligand>
        <name>ATP</name>
        <dbReference type="ChEBI" id="CHEBI:30616"/>
    </ligand>
</feature>
<feature type="binding site" description="in other chain" evidence="15">
    <location>
        <begin position="249"/>
        <end position="252"/>
    </location>
    <ligand>
        <name>substrate</name>
        <note>ligand shared between dimeric partners</note>
    </ligand>
</feature>
<dbReference type="GO" id="GO:0048029">
    <property type="term" value="F:monosaccharide binding"/>
    <property type="evidence" value="ECO:0007669"/>
    <property type="project" value="TreeGrafter"/>
</dbReference>
<dbReference type="GO" id="GO:0006002">
    <property type="term" value="P:fructose 6-phosphate metabolic process"/>
    <property type="evidence" value="ECO:0007669"/>
    <property type="project" value="UniProtKB-UniRule"/>
</dbReference>
<feature type="binding site" evidence="15">
    <location>
        <begin position="102"/>
        <end position="105"/>
    </location>
    <ligand>
        <name>ATP</name>
        <dbReference type="ChEBI" id="CHEBI:30616"/>
    </ligand>
</feature>
<comment type="similarity">
    <text evidence="15">Belongs to the phosphofructokinase type A (PFKA) family. ATP-dependent PFK group I subfamily. Prokaryotic clade 'B1' sub-subfamily.</text>
</comment>
<dbReference type="Pfam" id="PF00365">
    <property type="entry name" value="PFK"/>
    <property type="match status" value="1"/>
</dbReference>
<dbReference type="AlphaFoldDB" id="A0A3G2R453"/>
<evidence type="ECO:0000256" key="12">
    <source>
        <dbReference type="ARBA" id="ARBA00022842"/>
    </source>
</evidence>
<dbReference type="EC" id="2.7.1.11" evidence="15"/>
<keyword evidence="6 15" id="KW-0021">Allosteric enzyme</keyword>
<dbReference type="Gene3D" id="3.40.50.450">
    <property type="match status" value="1"/>
</dbReference>
<evidence type="ECO:0000256" key="10">
    <source>
        <dbReference type="ARBA" id="ARBA00022777"/>
    </source>
</evidence>
<dbReference type="GO" id="GO:0061621">
    <property type="term" value="P:canonical glycolysis"/>
    <property type="evidence" value="ECO:0007669"/>
    <property type="project" value="TreeGrafter"/>
</dbReference>
<comment type="activity regulation">
    <text evidence="15">Allosterically activated by ADP and other diphosphonucleosides, and allosterically inhibited by phosphoenolpyruvate.</text>
</comment>
<protein>
    <recommendedName>
        <fullName evidence="15">ATP-dependent 6-phosphofructokinase</fullName>
        <shortName evidence="15">ATP-PFK</shortName>
        <shortName evidence="15">Phosphofructokinase</shortName>
        <ecNumber evidence="15">2.7.1.11</ecNumber>
    </recommendedName>
    <alternativeName>
        <fullName evidence="15">Phosphohexokinase</fullName>
    </alternativeName>
</protein>
<dbReference type="InterPro" id="IPR012828">
    <property type="entry name" value="PFKA_ATP_prok"/>
</dbReference>
<evidence type="ECO:0000256" key="3">
    <source>
        <dbReference type="ARBA" id="ARBA00004496"/>
    </source>
</evidence>
<keyword evidence="5 15" id="KW-0963">Cytoplasm</keyword>
<feature type="binding site" evidence="15">
    <location>
        <position position="162"/>
    </location>
    <ligand>
        <name>substrate</name>
        <note>ligand shared between dimeric partners</note>
    </ligand>
</feature>
<keyword evidence="12 15" id="KW-0460">Magnesium</keyword>
<keyword evidence="10 15" id="KW-0418">Kinase</keyword>
<dbReference type="GO" id="GO:0005945">
    <property type="term" value="C:6-phosphofructokinase complex"/>
    <property type="evidence" value="ECO:0007669"/>
    <property type="project" value="TreeGrafter"/>
</dbReference>
<dbReference type="PROSITE" id="PS00433">
    <property type="entry name" value="PHOSPHOFRUCTOKINASE"/>
    <property type="match status" value="1"/>
</dbReference>
<evidence type="ECO:0000313" key="18">
    <source>
        <dbReference type="Proteomes" id="UP000280960"/>
    </source>
</evidence>
<feature type="binding site" description="in other chain" evidence="15">
    <location>
        <begin position="213"/>
        <end position="215"/>
    </location>
    <ligand>
        <name>ADP</name>
        <dbReference type="ChEBI" id="CHEBI:456216"/>
        <note>allosteric activator; ligand shared between dimeric partners</note>
    </ligand>
</feature>
<dbReference type="InterPro" id="IPR035966">
    <property type="entry name" value="PKF_sf"/>
</dbReference>
<dbReference type="PRINTS" id="PR00476">
    <property type="entry name" value="PHFRCTKINASE"/>
</dbReference>
<evidence type="ECO:0000256" key="14">
    <source>
        <dbReference type="ARBA" id="ARBA00048070"/>
    </source>
</evidence>
<comment type="caution">
    <text evidence="15">Lacks conserved residue(s) required for the propagation of feature annotation.</text>
</comment>
<dbReference type="PANTHER" id="PTHR13697:SF4">
    <property type="entry name" value="ATP-DEPENDENT 6-PHOSPHOFRUCTOKINASE"/>
    <property type="match status" value="1"/>
</dbReference>
<reference evidence="17 18" key="1">
    <citation type="submission" date="2018-10" db="EMBL/GenBank/DDBJ databases">
        <authorList>
            <person name="Zhang X."/>
        </authorList>
    </citation>
    <scope>NUCLEOTIDE SEQUENCE [LARGE SCALE GENOMIC DNA]</scope>
    <source>
        <strain evidence="17 18">SK-G1</strain>
    </source>
</reference>
<feature type="domain" description="Phosphofructokinase" evidence="16">
    <location>
        <begin position="3"/>
        <end position="275"/>
    </location>
</feature>
<organism evidence="17 18">
    <name type="scientific">Biomaibacter acetigenes</name>
    <dbReference type="NCBI Taxonomy" id="2316383"/>
    <lineage>
        <taxon>Bacteria</taxon>
        <taxon>Bacillati</taxon>
        <taxon>Bacillota</taxon>
        <taxon>Clostridia</taxon>
        <taxon>Thermosediminibacterales</taxon>
        <taxon>Tepidanaerobacteraceae</taxon>
        <taxon>Biomaibacter</taxon>
    </lineage>
</organism>
<evidence type="ECO:0000259" key="16">
    <source>
        <dbReference type="Pfam" id="PF00365"/>
    </source>
</evidence>
<dbReference type="GO" id="GO:0070095">
    <property type="term" value="F:fructose-6-phosphate binding"/>
    <property type="evidence" value="ECO:0007669"/>
    <property type="project" value="TreeGrafter"/>
</dbReference>
<feature type="binding site" description="in other chain" evidence="15">
    <location>
        <position position="154"/>
    </location>
    <ligand>
        <name>ADP</name>
        <dbReference type="ChEBI" id="CHEBI:456216"/>
        <note>allosteric activator; ligand shared between dimeric partners</note>
    </ligand>
</feature>
<feature type="binding site" evidence="15">
    <location>
        <begin position="21"/>
        <end position="25"/>
    </location>
    <ligand>
        <name>ADP</name>
        <dbReference type="ChEBI" id="CHEBI:456216"/>
        <note>allosteric activator; ligand shared between dimeric partners</note>
    </ligand>
</feature>
<feature type="binding site" evidence="15">
    <location>
        <position position="243"/>
    </location>
    <ligand>
        <name>substrate</name>
        <note>ligand shared between dimeric partners</note>
    </ligand>
</feature>
<dbReference type="EMBL" id="CP033169">
    <property type="protein sequence ID" value="AYO30172.1"/>
    <property type="molecule type" value="Genomic_DNA"/>
</dbReference>
<dbReference type="PIRSF" id="PIRSF000532">
    <property type="entry name" value="ATP_PFK_prok"/>
    <property type="match status" value="1"/>
</dbReference>
<evidence type="ECO:0000256" key="7">
    <source>
        <dbReference type="ARBA" id="ARBA00022679"/>
    </source>
</evidence>
<dbReference type="RefSeq" id="WP_120767538.1">
    <property type="nucleotide sequence ID" value="NZ_CP033169.1"/>
</dbReference>
<dbReference type="GO" id="GO:0016208">
    <property type="term" value="F:AMP binding"/>
    <property type="evidence" value="ECO:0007669"/>
    <property type="project" value="TreeGrafter"/>
</dbReference>
<dbReference type="Gene3D" id="3.40.50.460">
    <property type="entry name" value="Phosphofructokinase domain"/>
    <property type="match status" value="1"/>
</dbReference>
<feature type="binding site" description="in other chain" evidence="15">
    <location>
        <position position="222"/>
    </location>
    <ligand>
        <name>substrate</name>
        <note>ligand shared between dimeric partners</note>
    </ligand>
</feature>
<dbReference type="SUPFAM" id="SSF53784">
    <property type="entry name" value="Phosphofructokinase"/>
    <property type="match status" value="1"/>
</dbReference>
<comment type="pathway">
    <text evidence="4 15">Carbohydrate degradation; glycolysis; D-glyceraldehyde 3-phosphate and glycerone phosphate from D-glucose: step 3/4.</text>
</comment>
<dbReference type="GO" id="GO:0003872">
    <property type="term" value="F:6-phosphofructokinase activity"/>
    <property type="evidence" value="ECO:0007669"/>
    <property type="project" value="UniProtKB-UniRule"/>
</dbReference>
<gene>
    <name evidence="15 17" type="primary">pfkA</name>
    <name evidence="17" type="ORF">D2962_05680</name>
</gene>
<comment type="cofactor">
    <cofactor evidence="1 15">
        <name>Mg(2+)</name>
        <dbReference type="ChEBI" id="CHEBI:18420"/>
    </cofactor>
</comment>
<keyword evidence="18" id="KW-1185">Reference proteome</keyword>